<keyword evidence="1" id="KW-0472">Membrane</keyword>
<dbReference type="RefSeq" id="WP_129622938.1">
    <property type="nucleotide sequence ID" value="NZ_LR215043.1"/>
</dbReference>
<accession>A0A449BAA5</accession>
<reference evidence="2 3" key="1">
    <citation type="submission" date="2019-01" db="EMBL/GenBank/DDBJ databases">
        <authorList>
            <consortium name="Pathogen Informatics"/>
        </authorList>
    </citation>
    <scope>NUCLEOTIDE SEQUENCE [LARGE SCALE GENOMIC DNA]</scope>
    <source>
        <strain evidence="2 3">NCTC10184</strain>
    </source>
</reference>
<evidence type="ECO:0000313" key="2">
    <source>
        <dbReference type="EMBL" id="VEU78089.1"/>
    </source>
</evidence>
<organism evidence="2 3">
    <name type="scientific">Mycoplasmopsis columbinasalis</name>
    <dbReference type="NCBI Taxonomy" id="114880"/>
    <lineage>
        <taxon>Bacteria</taxon>
        <taxon>Bacillati</taxon>
        <taxon>Mycoplasmatota</taxon>
        <taxon>Mycoplasmoidales</taxon>
        <taxon>Metamycoplasmataceae</taxon>
        <taxon>Mycoplasmopsis</taxon>
    </lineage>
</organism>
<keyword evidence="3" id="KW-1185">Reference proteome</keyword>
<dbReference type="OrthoDB" id="401200at2"/>
<gene>
    <name evidence="2" type="ORF">NCTC10184_00311</name>
</gene>
<proteinExistence type="predicted"/>
<dbReference type="NCBIfam" id="NF045844">
    <property type="entry name" value="BC85_0335_fam"/>
    <property type="match status" value="1"/>
</dbReference>
<keyword evidence="1" id="KW-0812">Transmembrane</keyword>
<evidence type="ECO:0000256" key="1">
    <source>
        <dbReference type="SAM" id="Phobius"/>
    </source>
</evidence>
<evidence type="ECO:0008006" key="4">
    <source>
        <dbReference type="Google" id="ProtNLM"/>
    </source>
</evidence>
<protein>
    <recommendedName>
        <fullName evidence="4">Methyltransferase</fullName>
    </recommendedName>
</protein>
<sequence>MNQPSFSNPESSGLSAGLKYGLLASAIVIVVLAIIICTILFLKVKRIKSDLLAKEKQEAKRIILETRGEEFGFLPDELRPYLVPKIKDEDLEHIVNTTYVNYAESALLIGSNVEFEYASLNHCGYGETAWLPEKIDKENWNRAVLDFPEFFKKPPKILKEEVGEYNLIIVANATQANLYYYKNYYQNLRPNGMLIIIQNSTSLKTLKELTALLKTENIRYEVSPVKSKFLYIVKS</sequence>
<keyword evidence="1" id="KW-1133">Transmembrane helix</keyword>
<dbReference type="Proteomes" id="UP000290876">
    <property type="component" value="Chromosome"/>
</dbReference>
<dbReference type="EMBL" id="LR215043">
    <property type="protein sequence ID" value="VEU78089.1"/>
    <property type="molecule type" value="Genomic_DNA"/>
</dbReference>
<feature type="transmembrane region" description="Helical" evidence="1">
    <location>
        <begin position="20"/>
        <end position="42"/>
    </location>
</feature>
<dbReference type="KEGG" id="mcob:NCTC10184_00311"/>
<evidence type="ECO:0000313" key="3">
    <source>
        <dbReference type="Proteomes" id="UP000290876"/>
    </source>
</evidence>
<dbReference type="AlphaFoldDB" id="A0A449BAA5"/>
<name>A0A449BAA5_9BACT</name>